<dbReference type="SUPFAM" id="SSF143456">
    <property type="entry name" value="VC0467-like"/>
    <property type="match status" value="1"/>
</dbReference>
<dbReference type="InterPro" id="IPR003774">
    <property type="entry name" value="AlgH-like"/>
</dbReference>
<evidence type="ECO:0000313" key="2">
    <source>
        <dbReference type="Proteomes" id="UP000649617"/>
    </source>
</evidence>
<dbReference type="PANTHER" id="PTHR31984">
    <property type="entry name" value="TRANSPORTER, PUTATIVE (DUF179)-RELATED"/>
    <property type="match status" value="1"/>
</dbReference>
<dbReference type="AlphaFoldDB" id="A0A812VY83"/>
<dbReference type="OrthoDB" id="272750at2759"/>
<gene>
    <name evidence="1" type="ORF">SPIL2461_LOCUS17303</name>
</gene>
<dbReference type="EMBL" id="CAJNIZ010043084">
    <property type="protein sequence ID" value="CAE7649281.1"/>
    <property type="molecule type" value="Genomic_DNA"/>
</dbReference>
<dbReference type="Pfam" id="PF02622">
    <property type="entry name" value="DUF179"/>
    <property type="match status" value="1"/>
</dbReference>
<comment type="caution">
    <text evidence="1">The sequence shown here is derived from an EMBL/GenBank/DDBJ whole genome shotgun (WGS) entry which is preliminary data.</text>
</comment>
<protein>
    <submittedName>
        <fullName evidence="1">Uncharacterized protein</fullName>
    </submittedName>
</protein>
<proteinExistence type="predicted"/>
<keyword evidence="2" id="KW-1185">Reference proteome</keyword>
<accession>A0A812VY83</accession>
<sequence>MLRSAPAVPSVGPGDVRTNVLLSSPRGNGWVSLPGRPRARSAAQRIPRASYPDLSWDQVAASVLAGIACATAVSESKGRRPSDRSRDLDEPSWREFRARLVQKEQAAGGKDMSDAEDAGWLHSTTLIEKGSVLISRAGDNFTLDQQYFLHAVILILKRDEGGDVGVILNRPSQCTVDDLGGSKLNAFQEAELQLRKLLASFGGLAVEEHPWQVSYGGPMHSARDVERDQPTLLCLHRCDQEGEGMDKGDEIIPGIRWVPFSRAREMVAAGIARQEEFLVLSGYCGWSRGQLQEELEAGHSWLLAAADQQALFGGRFQASTPDLGMRQWERLHEQLFDLASSVDRFDDQTARAALERWMTDLKPEQLNPSLKVSSPLLRSQTITAGRLLRGSASSWILGGPPELRPAKPKSRGQPPAQYLHKAVLLVLADVAPDSPSVLVLLTGPKIGELPKGKGDVFFGGWAQPKKTHEVLQVPGGYIWGQLTFAPGVLEELLDSGAIEEARGSTLQEVLAAPPALRWATAGGCIDSINEASAALLGTAQQKQWYRRYLGIAVEELRGD</sequence>
<reference evidence="1" key="1">
    <citation type="submission" date="2021-02" db="EMBL/GenBank/DDBJ databases">
        <authorList>
            <person name="Dougan E. K."/>
            <person name="Rhodes N."/>
            <person name="Thang M."/>
            <person name="Chan C."/>
        </authorList>
    </citation>
    <scope>NUCLEOTIDE SEQUENCE</scope>
</reference>
<dbReference type="Proteomes" id="UP000649617">
    <property type="component" value="Unassembled WGS sequence"/>
</dbReference>
<name>A0A812VY83_SYMPI</name>
<dbReference type="PANTHER" id="PTHR31984:SF17">
    <property type="entry name" value="TRANSCRIPTIONAL REGULATOR"/>
    <property type="match status" value="1"/>
</dbReference>
<organism evidence="1 2">
    <name type="scientific">Symbiodinium pilosum</name>
    <name type="common">Dinoflagellate</name>
    <dbReference type="NCBI Taxonomy" id="2952"/>
    <lineage>
        <taxon>Eukaryota</taxon>
        <taxon>Sar</taxon>
        <taxon>Alveolata</taxon>
        <taxon>Dinophyceae</taxon>
        <taxon>Suessiales</taxon>
        <taxon>Symbiodiniaceae</taxon>
        <taxon>Symbiodinium</taxon>
    </lineage>
</organism>
<dbReference type="Gene3D" id="3.40.1740.10">
    <property type="entry name" value="VC0467-like"/>
    <property type="match status" value="1"/>
</dbReference>
<evidence type="ECO:0000313" key="1">
    <source>
        <dbReference type="EMBL" id="CAE7649281.1"/>
    </source>
</evidence>